<organism evidence="2 3">
    <name type="scientific">Willisornis vidua</name>
    <name type="common">Xingu scale-backed antbird</name>
    <dbReference type="NCBI Taxonomy" id="1566151"/>
    <lineage>
        <taxon>Eukaryota</taxon>
        <taxon>Metazoa</taxon>
        <taxon>Chordata</taxon>
        <taxon>Craniata</taxon>
        <taxon>Vertebrata</taxon>
        <taxon>Euteleostomi</taxon>
        <taxon>Archelosauria</taxon>
        <taxon>Archosauria</taxon>
        <taxon>Dinosauria</taxon>
        <taxon>Saurischia</taxon>
        <taxon>Theropoda</taxon>
        <taxon>Coelurosauria</taxon>
        <taxon>Aves</taxon>
        <taxon>Neognathae</taxon>
        <taxon>Neoaves</taxon>
        <taxon>Telluraves</taxon>
        <taxon>Australaves</taxon>
        <taxon>Passeriformes</taxon>
        <taxon>Thamnophilidae</taxon>
        <taxon>Willisornis</taxon>
    </lineage>
</organism>
<comment type="caution">
    <text evidence="2">The sequence shown here is derived from an EMBL/GenBank/DDBJ whole genome shotgun (WGS) entry which is preliminary data.</text>
</comment>
<dbReference type="Proteomes" id="UP001145742">
    <property type="component" value="Unassembled WGS sequence"/>
</dbReference>
<proteinExistence type="predicted"/>
<accession>A0ABQ9D633</accession>
<gene>
    <name evidence="2" type="ORF">WISP_94977</name>
</gene>
<keyword evidence="1" id="KW-0732">Signal</keyword>
<sequence>MQLLILLLLYAAVCANFCSRQGTTAPAQSGSIKALRATNIRRDGVEALAQIAQRGLFKARLDRALSNLV</sequence>
<reference evidence="2" key="1">
    <citation type="submission" date="2019-10" db="EMBL/GenBank/DDBJ databases">
        <authorList>
            <person name="Soares A.E.R."/>
            <person name="Aleixo A."/>
            <person name="Schneider P."/>
            <person name="Miyaki C.Y."/>
            <person name="Schneider M.P."/>
            <person name="Mello C."/>
            <person name="Vasconcelos A.T.R."/>
        </authorList>
    </citation>
    <scope>NUCLEOTIDE SEQUENCE</scope>
    <source>
        <tissue evidence="2">Muscle</tissue>
    </source>
</reference>
<evidence type="ECO:0000256" key="1">
    <source>
        <dbReference type="SAM" id="SignalP"/>
    </source>
</evidence>
<feature type="signal peptide" evidence="1">
    <location>
        <begin position="1"/>
        <end position="15"/>
    </location>
</feature>
<protein>
    <submittedName>
        <fullName evidence="2">Uncharacterized protein</fullName>
    </submittedName>
</protein>
<dbReference type="EMBL" id="WHWB01034214">
    <property type="protein sequence ID" value="KAJ7412646.1"/>
    <property type="molecule type" value="Genomic_DNA"/>
</dbReference>
<evidence type="ECO:0000313" key="3">
    <source>
        <dbReference type="Proteomes" id="UP001145742"/>
    </source>
</evidence>
<keyword evidence="3" id="KW-1185">Reference proteome</keyword>
<name>A0ABQ9D633_9PASS</name>
<feature type="chain" id="PRO_5045475467" evidence="1">
    <location>
        <begin position="16"/>
        <end position="69"/>
    </location>
</feature>
<evidence type="ECO:0000313" key="2">
    <source>
        <dbReference type="EMBL" id="KAJ7412646.1"/>
    </source>
</evidence>